<dbReference type="AlphaFoldDB" id="A0A6B0TSX3"/>
<protein>
    <submittedName>
        <fullName evidence="2">Putative secreted protein</fullName>
    </submittedName>
</protein>
<keyword evidence="1" id="KW-0732">Signal</keyword>
<name>A0A6B0TSX3_IXORI</name>
<reference evidence="2" key="1">
    <citation type="submission" date="2019-12" db="EMBL/GenBank/DDBJ databases">
        <title>An insight into the sialome of adult female Ixodes ricinus ticks feeding for 6 days.</title>
        <authorList>
            <person name="Perner J."/>
            <person name="Ribeiro J.M.C."/>
        </authorList>
    </citation>
    <scope>NUCLEOTIDE SEQUENCE</scope>
    <source>
        <strain evidence="2">Semi-engorged</strain>
        <tissue evidence="2">Salivary glands</tissue>
    </source>
</reference>
<dbReference type="EMBL" id="GIFC01000185">
    <property type="protein sequence ID" value="MXU82268.1"/>
    <property type="molecule type" value="Transcribed_RNA"/>
</dbReference>
<evidence type="ECO:0000313" key="2">
    <source>
        <dbReference type="EMBL" id="MXU82268.1"/>
    </source>
</evidence>
<proteinExistence type="predicted"/>
<sequence>MTRMLMKIRGILMTVLTEWIRLMICDLAPGSNPCDTCSRPQFIFSRNLFSWSTAIAFTQRSAASNRL</sequence>
<feature type="signal peptide" evidence="1">
    <location>
        <begin position="1"/>
        <end position="30"/>
    </location>
</feature>
<evidence type="ECO:0000256" key="1">
    <source>
        <dbReference type="SAM" id="SignalP"/>
    </source>
</evidence>
<organism evidence="2">
    <name type="scientific">Ixodes ricinus</name>
    <name type="common">Common tick</name>
    <name type="synonym">Acarus ricinus</name>
    <dbReference type="NCBI Taxonomy" id="34613"/>
    <lineage>
        <taxon>Eukaryota</taxon>
        <taxon>Metazoa</taxon>
        <taxon>Ecdysozoa</taxon>
        <taxon>Arthropoda</taxon>
        <taxon>Chelicerata</taxon>
        <taxon>Arachnida</taxon>
        <taxon>Acari</taxon>
        <taxon>Parasitiformes</taxon>
        <taxon>Ixodida</taxon>
        <taxon>Ixodoidea</taxon>
        <taxon>Ixodidae</taxon>
        <taxon>Ixodinae</taxon>
        <taxon>Ixodes</taxon>
    </lineage>
</organism>
<feature type="chain" id="PRO_5025571988" evidence="1">
    <location>
        <begin position="31"/>
        <end position="67"/>
    </location>
</feature>
<accession>A0A6B0TSX3</accession>